<proteinExistence type="predicted"/>
<protein>
    <submittedName>
        <fullName evidence="1">Uncharacterized protein</fullName>
    </submittedName>
</protein>
<gene>
    <name evidence="1" type="ORF">E3U43_008489</name>
</gene>
<evidence type="ECO:0000313" key="2">
    <source>
        <dbReference type="Proteomes" id="UP000793456"/>
    </source>
</evidence>
<evidence type="ECO:0000313" key="1">
    <source>
        <dbReference type="EMBL" id="TMS23183.1"/>
    </source>
</evidence>
<accession>A0ACD3RX34</accession>
<comment type="caution">
    <text evidence="1">The sequence shown here is derived from an EMBL/GenBank/DDBJ whole genome shotgun (WGS) entry which is preliminary data.</text>
</comment>
<keyword evidence="2" id="KW-1185">Reference proteome</keyword>
<dbReference type="EMBL" id="CM011674">
    <property type="protein sequence ID" value="TMS23183.1"/>
    <property type="molecule type" value="Genomic_DNA"/>
</dbReference>
<name>A0ACD3RX34_LARCR</name>
<dbReference type="Proteomes" id="UP000793456">
    <property type="component" value="Chromosome I"/>
</dbReference>
<sequence>MPSYRCRYIELSSNLERNKSEPQSHTRIRKLHHDEFRLFLCCSYNSGTCVDGDNWYRCECAPGFAGPDCRININECQSSPCPFGSTCVDEINGYRCACPPGRAGPRCQDASGRRCVVGGLVALDGSRWDEDCNECRCHNGRVSCTKLWCGPKPCRLHGKTRGSECPAGQTCVAIRDESCFVKPCSSQGECWSPAHRAPPTARCHIESGCTNVTFTFNKDVMTRGVTVEQVCRQLQSLYVVKNLSSDSSVSMTCEPSISASNEIHVAISTDDQRRGITFVKEITDRIMDLVSKRSANSSIISAIAEVRIQRRQSHESNDHLVPLLVSVVIVVWVLAIASMLLWCVRRRRKQSAHMGVNTQPLSSLAPAAEDNNALHNSISAAREQLNHIKNPIEKNPPNHQHHHLLLHHHHLCEDKNSVNAKIRKSDTGSQSDEDEMDKRLQKARFPRAPPAYSLVDWKERAAHHMTGKHPHWTNKQDNRQLQSQSNRMEFIV</sequence>
<reference evidence="1" key="1">
    <citation type="submission" date="2018-11" db="EMBL/GenBank/DDBJ databases">
        <title>The sequence and de novo assembly of Larimichthys crocea genome using PacBio and Hi-C technologies.</title>
        <authorList>
            <person name="Xu P."/>
            <person name="Chen B."/>
            <person name="Zhou Z."/>
            <person name="Ke Q."/>
            <person name="Wu Y."/>
            <person name="Bai H."/>
            <person name="Pu F."/>
        </authorList>
    </citation>
    <scope>NUCLEOTIDE SEQUENCE</scope>
    <source>
        <tissue evidence="1">Muscle</tissue>
    </source>
</reference>
<organism evidence="1 2">
    <name type="scientific">Larimichthys crocea</name>
    <name type="common">Large yellow croaker</name>
    <name type="synonym">Pseudosciaena crocea</name>
    <dbReference type="NCBI Taxonomy" id="215358"/>
    <lineage>
        <taxon>Eukaryota</taxon>
        <taxon>Metazoa</taxon>
        <taxon>Chordata</taxon>
        <taxon>Craniata</taxon>
        <taxon>Vertebrata</taxon>
        <taxon>Euteleostomi</taxon>
        <taxon>Actinopterygii</taxon>
        <taxon>Neopterygii</taxon>
        <taxon>Teleostei</taxon>
        <taxon>Neoteleostei</taxon>
        <taxon>Acanthomorphata</taxon>
        <taxon>Eupercaria</taxon>
        <taxon>Sciaenidae</taxon>
        <taxon>Larimichthys</taxon>
    </lineage>
</organism>